<evidence type="ECO:0000313" key="2">
    <source>
        <dbReference type="Proteomes" id="UP001596383"/>
    </source>
</evidence>
<sequence length="52" mass="5370">MNGPVRTTGVLIETGLGARSRPIRPSDRSVAIEWAGTTINFAGDGSDDLIGA</sequence>
<dbReference type="EMBL" id="JBHSWV010000157">
    <property type="protein sequence ID" value="MFC6765583.1"/>
    <property type="molecule type" value="Genomic_DNA"/>
</dbReference>
<protein>
    <recommendedName>
        <fullName evidence="3">MBL fold metallo-hydrolase</fullName>
    </recommendedName>
</protein>
<dbReference type="Proteomes" id="UP001596383">
    <property type="component" value="Unassembled WGS sequence"/>
</dbReference>
<evidence type="ECO:0000313" key="1">
    <source>
        <dbReference type="EMBL" id="MFC6765583.1"/>
    </source>
</evidence>
<reference evidence="1 2" key="1">
    <citation type="journal article" date="2019" name="Int. J. Syst. Evol. Microbiol.">
        <title>The Global Catalogue of Microorganisms (GCM) 10K type strain sequencing project: providing services to taxonomists for standard genome sequencing and annotation.</title>
        <authorList>
            <consortium name="The Broad Institute Genomics Platform"/>
            <consortium name="The Broad Institute Genome Sequencing Center for Infectious Disease"/>
            <person name="Wu L."/>
            <person name="Ma J."/>
        </authorList>
    </citation>
    <scope>NUCLEOTIDE SEQUENCE [LARGE SCALE GENOMIC DNA]</scope>
    <source>
        <strain evidence="1 2">LMG 29247</strain>
    </source>
</reference>
<keyword evidence="2" id="KW-1185">Reference proteome</keyword>
<comment type="caution">
    <text evidence="1">The sequence shown here is derived from an EMBL/GenBank/DDBJ whole genome shotgun (WGS) entry which is preliminary data.</text>
</comment>
<proteinExistence type="predicted"/>
<dbReference type="AlphaFoldDB" id="A0ABD5SKM3"/>
<evidence type="ECO:0008006" key="3">
    <source>
        <dbReference type="Google" id="ProtNLM"/>
    </source>
</evidence>
<organism evidence="1 2">
    <name type="scientific">Natrinema soli</name>
    <dbReference type="NCBI Taxonomy" id="1930624"/>
    <lineage>
        <taxon>Archaea</taxon>
        <taxon>Methanobacteriati</taxon>
        <taxon>Methanobacteriota</taxon>
        <taxon>Stenosarchaea group</taxon>
        <taxon>Halobacteria</taxon>
        <taxon>Halobacteriales</taxon>
        <taxon>Natrialbaceae</taxon>
        <taxon>Natrinema</taxon>
    </lineage>
</organism>
<name>A0ABD5SKM3_9EURY</name>
<accession>A0ABD5SKM3</accession>
<gene>
    <name evidence="1" type="ORF">ACFQE6_11465</name>
</gene>